<dbReference type="Pfam" id="PF13590">
    <property type="entry name" value="DUF4136"/>
    <property type="match status" value="1"/>
</dbReference>
<keyword evidence="1" id="KW-0732">Signal</keyword>
<organism evidence="3 4">
    <name type="scientific">Pontibacter locisalis</name>
    <dbReference type="NCBI Taxonomy" id="1719035"/>
    <lineage>
        <taxon>Bacteria</taxon>
        <taxon>Pseudomonadati</taxon>
        <taxon>Bacteroidota</taxon>
        <taxon>Cytophagia</taxon>
        <taxon>Cytophagales</taxon>
        <taxon>Hymenobacteraceae</taxon>
        <taxon>Pontibacter</taxon>
    </lineage>
</organism>
<dbReference type="Gene3D" id="3.30.160.670">
    <property type="match status" value="1"/>
</dbReference>
<sequence length="200" mass="22425">MRTKFKVAVALLTVSLLIGCAVIPEVETAYDPAITTFKIYRTFNWYPTEVPPPPAEAGSLPYSSLLDLRIREAIASELVKQGLNPTTRDPGLLIAYDIAVDTAQLPVSGFTLPPGFGYGYSHWYGYRFNYGLANLPAIRNINEYPVGTLVIDIIDESTRQLIWRGWSYTDLDLTLSEPRKINRIVANIMSRFPPTPELTR</sequence>
<evidence type="ECO:0000259" key="2">
    <source>
        <dbReference type="Pfam" id="PF13590"/>
    </source>
</evidence>
<feature type="signal peptide" evidence="1">
    <location>
        <begin position="1"/>
        <end position="29"/>
    </location>
</feature>
<accession>A0ABW5IJH8</accession>
<evidence type="ECO:0000256" key="1">
    <source>
        <dbReference type="SAM" id="SignalP"/>
    </source>
</evidence>
<proteinExistence type="predicted"/>
<evidence type="ECO:0000313" key="4">
    <source>
        <dbReference type="Proteomes" id="UP001597544"/>
    </source>
</evidence>
<gene>
    <name evidence="3" type="ORF">ACFSRY_04705</name>
</gene>
<dbReference type="EMBL" id="JBHULU010000005">
    <property type="protein sequence ID" value="MFD2513154.1"/>
    <property type="molecule type" value="Genomic_DNA"/>
</dbReference>
<name>A0ABW5IJH8_9BACT</name>
<comment type="caution">
    <text evidence="3">The sequence shown here is derived from an EMBL/GenBank/DDBJ whole genome shotgun (WGS) entry which is preliminary data.</text>
</comment>
<feature type="domain" description="DUF4136" evidence="2">
    <location>
        <begin position="26"/>
        <end position="194"/>
    </location>
</feature>
<feature type="chain" id="PRO_5045851660" evidence="1">
    <location>
        <begin position="30"/>
        <end position="200"/>
    </location>
</feature>
<evidence type="ECO:0000313" key="3">
    <source>
        <dbReference type="EMBL" id="MFD2513154.1"/>
    </source>
</evidence>
<dbReference type="InterPro" id="IPR025411">
    <property type="entry name" value="DUF4136"/>
</dbReference>
<reference evidence="4" key="1">
    <citation type="journal article" date="2019" name="Int. J. Syst. Evol. Microbiol.">
        <title>The Global Catalogue of Microorganisms (GCM) 10K type strain sequencing project: providing services to taxonomists for standard genome sequencing and annotation.</title>
        <authorList>
            <consortium name="The Broad Institute Genomics Platform"/>
            <consortium name="The Broad Institute Genome Sequencing Center for Infectious Disease"/>
            <person name="Wu L."/>
            <person name="Ma J."/>
        </authorList>
    </citation>
    <scope>NUCLEOTIDE SEQUENCE [LARGE SCALE GENOMIC DNA]</scope>
    <source>
        <strain evidence="4">KCTC 42498</strain>
    </source>
</reference>
<dbReference type="Proteomes" id="UP001597544">
    <property type="component" value="Unassembled WGS sequence"/>
</dbReference>
<keyword evidence="4" id="KW-1185">Reference proteome</keyword>
<dbReference type="PROSITE" id="PS51257">
    <property type="entry name" value="PROKAR_LIPOPROTEIN"/>
    <property type="match status" value="1"/>
</dbReference>
<protein>
    <submittedName>
        <fullName evidence="3">DUF4136 domain-containing protein</fullName>
    </submittedName>
</protein>